<organism evidence="2 3">
    <name type="scientific">Teladorsagia circumcincta</name>
    <name type="common">Brown stomach worm</name>
    <name type="synonym">Ostertagia circumcincta</name>
    <dbReference type="NCBI Taxonomy" id="45464"/>
    <lineage>
        <taxon>Eukaryota</taxon>
        <taxon>Metazoa</taxon>
        <taxon>Ecdysozoa</taxon>
        <taxon>Nematoda</taxon>
        <taxon>Chromadorea</taxon>
        <taxon>Rhabditida</taxon>
        <taxon>Rhabditina</taxon>
        <taxon>Rhabditomorpha</taxon>
        <taxon>Strongyloidea</taxon>
        <taxon>Trichostrongylidae</taxon>
        <taxon>Teladorsagia</taxon>
    </lineage>
</organism>
<dbReference type="GO" id="GO:0005516">
    <property type="term" value="F:calmodulin binding"/>
    <property type="evidence" value="ECO:0007669"/>
    <property type="project" value="UniProtKB-KW"/>
</dbReference>
<dbReference type="AlphaFoldDB" id="A0A2G9UKQ5"/>
<comment type="subcellular location">
    <subcellularLocation>
        <location evidence="1">Cell membrane</location>
        <topology evidence="1">Lipid-anchor</topology>
        <orientation evidence="1">Cytoplasmic side</orientation>
    </subcellularLocation>
</comment>
<accession>A0A2G9UKQ5</accession>
<comment type="function">
    <text evidence="1">Phosphorylase b kinase catalyzes the phosphorylation of serine in certain substrates, including troponin I.</text>
</comment>
<protein>
    <recommendedName>
        <fullName evidence="1">Phosphorylase b kinase regulatory subunit</fullName>
    </recommendedName>
</protein>
<sequence length="243" mass="26710">VTLGVRSVREVVISRPISPGELVDTLFSCCPQDEPHIAVMQQELIIACSDLMSKTPSAFDGVLTIRLSWLADAITLLLNYVRVTGSRIDNASSLTPATPGTTGIPAEFKKSCIYDLSPTVVKDVVTALMTRKNWHLLSVSSPIFDAELRTPLQTRRLNGALNRMPVNFYDRVWTILSRSKDGIVIASQFLPQMAKYLVTSNLENDGNRTTAQVVRRVVSSSLSSLSLKNAVTFAEDRSSLPEK</sequence>
<gene>
    <name evidence="2" type="ORF">TELCIR_08090</name>
</gene>
<keyword evidence="1" id="KW-0449">Lipoprotein</keyword>
<keyword evidence="1" id="KW-0112">Calmodulin-binding</keyword>
<dbReference type="Proteomes" id="UP000230423">
    <property type="component" value="Unassembled WGS sequence"/>
</dbReference>
<dbReference type="EMBL" id="KZ346410">
    <property type="protein sequence ID" value="PIO70070.1"/>
    <property type="molecule type" value="Genomic_DNA"/>
</dbReference>
<keyword evidence="1" id="KW-0119">Carbohydrate metabolism</keyword>
<evidence type="ECO:0000313" key="2">
    <source>
        <dbReference type="EMBL" id="PIO70070.1"/>
    </source>
</evidence>
<evidence type="ECO:0000313" key="3">
    <source>
        <dbReference type="Proteomes" id="UP000230423"/>
    </source>
</evidence>
<feature type="non-terminal residue" evidence="2">
    <location>
        <position position="1"/>
    </location>
</feature>
<dbReference type="GO" id="GO:0005964">
    <property type="term" value="C:phosphorylase kinase complex"/>
    <property type="evidence" value="ECO:0007669"/>
    <property type="project" value="TreeGrafter"/>
</dbReference>
<dbReference type="UniPathway" id="UPA00163"/>
<keyword evidence="1" id="KW-1003">Cell membrane</keyword>
<proteinExistence type="inferred from homology"/>
<dbReference type="PANTHER" id="PTHR10749">
    <property type="entry name" value="PHOSPHORYLASE B KINASE REGULATORY SUBUNIT"/>
    <property type="match status" value="1"/>
</dbReference>
<keyword evidence="1" id="KW-0321">Glycogen metabolism</keyword>
<name>A0A2G9UKQ5_TELCI</name>
<comment type="similarity">
    <text evidence="1">Belongs to the phosphorylase b kinase regulatory chain family.</text>
</comment>
<evidence type="ECO:0000256" key="1">
    <source>
        <dbReference type="RuleBase" id="RU364123"/>
    </source>
</evidence>
<keyword evidence="3" id="KW-1185">Reference proteome</keyword>
<dbReference type="InterPro" id="IPR008734">
    <property type="entry name" value="PHK_A/B_su"/>
</dbReference>
<comment type="pathway">
    <text evidence="1">Glycan biosynthesis; glycogen metabolism.</text>
</comment>
<dbReference type="GO" id="GO:0005977">
    <property type="term" value="P:glycogen metabolic process"/>
    <property type="evidence" value="ECO:0007669"/>
    <property type="project" value="UniProtKB-UniPathway"/>
</dbReference>
<keyword evidence="1" id="KW-0636">Prenylation</keyword>
<keyword evidence="1" id="KW-0472">Membrane</keyword>
<dbReference type="OrthoDB" id="5971574at2759"/>
<dbReference type="PANTHER" id="PTHR10749:SF8">
    <property type="entry name" value="PHOSPHORYLASE B KINASE REGULATORY SUBUNIT BETA"/>
    <property type="match status" value="1"/>
</dbReference>
<dbReference type="GO" id="GO:0005886">
    <property type="term" value="C:plasma membrane"/>
    <property type="evidence" value="ECO:0007669"/>
    <property type="project" value="UniProtKB-SubCell"/>
</dbReference>
<reference evidence="2 3" key="1">
    <citation type="submission" date="2015-09" db="EMBL/GenBank/DDBJ databases">
        <title>Draft genome of the parasitic nematode Teladorsagia circumcincta isolate WARC Sus (inbred).</title>
        <authorList>
            <person name="Mitreva M."/>
        </authorList>
    </citation>
    <scope>NUCLEOTIDE SEQUENCE [LARGE SCALE GENOMIC DNA]</scope>
    <source>
        <strain evidence="2 3">S</strain>
    </source>
</reference>